<dbReference type="Proteomes" id="UP000009046">
    <property type="component" value="Unassembled WGS sequence"/>
</dbReference>
<dbReference type="CTD" id="8230361"/>
<evidence type="ECO:0000256" key="1">
    <source>
        <dbReference type="SAM" id="MobiDB-lite"/>
    </source>
</evidence>
<dbReference type="VEuPathDB" id="VectorBase:PHUM452450"/>
<dbReference type="RefSeq" id="XP_002429822.1">
    <property type="nucleotide sequence ID" value="XM_002429777.1"/>
</dbReference>
<feature type="compositionally biased region" description="Low complexity" evidence="1">
    <location>
        <begin position="70"/>
        <end position="81"/>
    </location>
</feature>
<dbReference type="EnsemblMetazoa" id="PHUM452450-RA">
    <property type="protein sequence ID" value="PHUM452450-PA"/>
    <property type="gene ID" value="PHUM452450"/>
</dbReference>
<feature type="region of interest" description="Disordered" evidence="1">
    <location>
        <begin position="64"/>
        <end position="90"/>
    </location>
</feature>
<sequence length="104" mass="12271">MNKLERLTQGINTTKSHLLPWLVPPRLDVLYFVYRCLDIVNSAHEPLERTNQILESLLLDFSTEKEEDNNNNTTNTTNNTNDQNVVELREDRVFRPMQSSVRRR</sequence>
<keyword evidence="4" id="KW-1185">Reference proteome</keyword>
<reference evidence="3" key="3">
    <citation type="submission" date="2020-05" db="UniProtKB">
        <authorList>
            <consortium name="EnsemblMetazoa"/>
        </authorList>
    </citation>
    <scope>IDENTIFICATION</scope>
    <source>
        <strain evidence="3">USDA</strain>
    </source>
</reference>
<reference evidence="2" key="2">
    <citation type="submission" date="2007-04" db="EMBL/GenBank/DDBJ databases">
        <title>The genome of the human body louse.</title>
        <authorList>
            <consortium name="The Human Body Louse Genome Consortium"/>
            <person name="Kirkness E."/>
            <person name="Walenz B."/>
            <person name="Hass B."/>
            <person name="Bruggner R."/>
            <person name="Strausberg R."/>
        </authorList>
    </citation>
    <scope>NUCLEOTIDE SEQUENCE</scope>
    <source>
        <strain evidence="2">USDA</strain>
    </source>
</reference>
<dbReference type="EMBL" id="AAZO01005510">
    <property type="status" value="NOT_ANNOTATED_CDS"/>
    <property type="molecule type" value="Genomic_DNA"/>
</dbReference>
<dbReference type="HOGENOM" id="CLU_2253259_0_0_1"/>
<reference evidence="2" key="1">
    <citation type="submission" date="2007-04" db="EMBL/GenBank/DDBJ databases">
        <title>Annotation of Pediculus humanus corporis strain USDA.</title>
        <authorList>
            <person name="Kirkness E."/>
            <person name="Hannick L."/>
            <person name="Hass B."/>
            <person name="Bruggner R."/>
            <person name="Lawson D."/>
            <person name="Bidwell S."/>
            <person name="Joardar V."/>
            <person name="Caler E."/>
            <person name="Walenz B."/>
            <person name="Inman J."/>
            <person name="Schobel S."/>
            <person name="Galinsky K."/>
            <person name="Amedeo P."/>
            <person name="Strausberg R."/>
        </authorList>
    </citation>
    <scope>NUCLEOTIDE SEQUENCE</scope>
    <source>
        <strain evidence="2">USDA</strain>
    </source>
</reference>
<organism>
    <name type="scientific">Pediculus humanus subsp. corporis</name>
    <name type="common">Body louse</name>
    <dbReference type="NCBI Taxonomy" id="121224"/>
    <lineage>
        <taxon>Eukaryota</taxon>
        <taxon>Metazoa</taxon>
        <taxon>Ecdysozoa</taxon>
        <taxon>Arthropoda</taxon>
        <taxon>Hexapoda</taxon>
        <taxon>Insecta</taxon>
        <taxon>Pterygota</taxon>
        <taxon>Neoptera</taxon>
        <taxon>Paraneoptera</taxon>
        <taxon>Psocodea</taxon>
        <taxon>Troctomorpha</taxon>
        <taxon>Phthiraptera</taxon>
        <taxon>Anoplura</taxon>
        <taxon>Pediculidae</taxon>
        <taxon>Pediculus</taxon>
    </lineage>
</organism>
<evidence type="ECO:0000313" key="3">
    <source>
        <dbReference type="EnsemblMetazoa" id="PHUM452450-PA"/>
    </source>
</evidence>
<dbReference type="GeneID" id="8230361"/>
<dbReference type="AlphaFoldDB" id="E0VUM8"/>
<evidence type="ECO:0000313" key="4">
    <source>
        <dbReference type="Proteomes" id="UP000009046"/>
    </source>
</evidence>
<dbReference type="KEGG" id="phu:Phum_PHUM452450"/>
<dbReference type="InParanoid" id="E0VUM8"/>
<accession>E0VUM8</accession>
<gene>
    <name evidence="3" type="primary">8230361</name>
    <name evidence="2" type="ORF">Phum_PHUM452450</name>
</gene>
<dbReference type="EMBL" id="DS235787">
    <property type="protein sequence ID" value="EEB17084.1"/>
    <property type="molecule type" value="Genomic_DNA"/>
</dbReference>
<name>E0VUM8_PEDHC</name>
<protein>
    <submittedName>
        <fullName evidence="2 3">Uncharacterized protein</fullName>
    </submittedName>
</protein>
<evidence type="ECO:0000313" key="2">
    <source>
        <dbReference type="EMBL" id="EEB17084.1"/>
    </source>
</evidence>
<proteinExistence type="predicted"/>